<dbReference type="Pfam" id="PF02153">
    <property type="entry name" value="PDH_N"/>
    <property type="match status" value="1"/>
</dbReference>
<accession>A0A4R2JCD8</accession>
<dbReference type="Gene3D" id="1.10.3660.10">
    <property type="entry name" value="6-phosphogluconate dehydrogenase C-terminal like domain"/>
    <property type="match status" value="1"/>
</dbReference>
<feature type="compositionally biased region" description="Basic and acidic residues" evidence="3">
    <location>
        <begin position="319"/>
        <end position="332"/>
    </location>
</feature>
<comment type="caution">
    <text evidence="5">The sequence shown here is derived from an EMBL/GenBank/DDBJ whole genome shotgun (WGS) entry which is preliminary data.</text>
</comment>
<evidence type="ECO:0000256" key="1">
    <source>
        <dbReference type="ARBA" id="ARBA00007964"/>
    </source>
</evidence>
<evidence type="ECO:0000256" key="3">
    <source>
        <dbReference type="SAM" id="MobiDB-lite"/>
    </source>
</evidence>
<dbReference type="Proteomes" id="UP000295680">
    <property type="component" value="Unassembled WGS sequence"/>
</dbReference>
<comment type="similarity">
    <text evidence="1">Belongs to the prephenate/arogenate dehydrogenase family.</text>
</comment>
<dbReference type="RefSeq" id="WP_132122412.1">
    <property type="nucleotide sequence ID" value="NZ_SLWS01000007.1"/>
</dbReference>
<dbReference type="PANTHER" id="PTHR21363">
    <property type="entry name" value="PREPHENATE DEHYDROGENASE"/>
    <property type="match status" value="1"/>
</dbReference>
<keyword evidence="2" id="KW-0560">Oxidoreductase</keyword>
<dbReference type="AlphaFoldDB" id="A0A4R2JCD8"/>
<dbReference type="Gene3D" id="3.40.50.720">
    <property type="entry name" value="NAD(P)-binding Rossmann-like Domain"/>
    <property type="match status" value="1"/>
</dbReference>
<dbReference type="Pfam" id="PF20463">
    <property type="entry name" value="PDH_C"/>
    <property type="match status" value="1"/>
</dbReference>
<dbReference type="GO" id="GO:0004665">
    <property type="term" value="F:prephenate dehydrogenase (NADP+) activity"/>
    <property type="evidence" value="ECO:0007669"/>
    <property type="project" value="InterPro"/>
</dbReference>
<dbReference type="InterPro" id="IPR046825">
    <property type="entry name" value="PDH_C"/>
</dbReference>
<sequence length="352" mass="36863">MTNFVVCGGAGSVGGLFCRLFGNSGDVVTVDREQGRHVQGDVTHPSRNVNAVLATADVVLLALPEKACEAAIPVVASTMRAGALLADTSSVKATVAALLAEAAERHDLETLSLNPMFAPTLDPAGRPVATVTIRGGPRTDLVCRLLRDASLRLVPVTADEHDHLTALTQVATHASVLAFGQALVAGGCDVDKLVRLAPPPHLAMLALLARIVRGSPEVYWDIQAGNAEAERARQDLRAGLDHLSTVVTFAHRPGFARTLDEIADKLGPCGGDLAARCAEMLARPELGRVSDVPIAIAGPDAVPDATGGTPKDNQYSRRPAGDARNRPAEARFRPPAGAGSHRPGHLKHDLRT</sequence>
<dbReference type="InterPro" id="IPR008927">
    <property type="entry name" value="6-PGluconate_DH-like_C_sf"/>
</dbReference>
<evidence type="ECO:0000313" key="6">
    <source>
        <dbReference type="Proteomes" id="UP000295680"/>
    </source>
</evidence>
<dbReference type="OrthoDB" id="4149052at2"/>
<dbReference type="GO" id="GO:0008977">
    <property type="term" value="F:prephenate dehydrogenase (NAD+) activity"/>
    <property type="evidence" value="ECO:0007669"/>
    <property type="project" value="InterPro"/>
</dbReference>
<gene>
    <name evidence="5" type="ORF">EV192_107522</name>
</gene>
<reference evidence="5 6" key="1">
    <citation type="submission" date="2019-03" db="EMBL/GenBank/DDBJ databases">
        <title>Genomic Encyclopedia of Type Strains, Phase IV (KMG-IV): sequencing the most valuable type-strain genomes for metagenomic binning, comparative biology and taxonomic classification.</title>
        <authorList>
            <person name="Goeker M."/>
        </authorList>
    </citation>
    <scope>NUCLEOTIDE SEQUENCE [LARGE SCALE GENOMIC DNA]</scope>
    <source>
        <strain evidence="5 6">DSM 45934</strain>
    </source>
</reference>
<dbReference type="SUPFAM" id="SSF51735">
    <property type="entry name" value="NAD(P)-binding Rossmann-fold domains"/>
    <property type="match status" value="1"/>
</dbReference>
<evidence type="ECO:0000259" key="4">
    <source>
        <dbReference type="PROSITE" id="PS51176"/>
    </source>
</evidence>
<dbReference type="PANTHER" id="PTHR21363:SF0">
    <property type="entry name" value="PREPHENATE DEHYDROGENASE [NADP(+)]"/>
    <property type="match status" value="1"/>
</dbReference>
<organism evidence="5 6">
    <name type="scientific">Actinocrispum wychmicini</name>
    <dbReference type="NCBI Taxonomy" id="1213861"/>
    <lineage>
        <taxon>Bacteria</taxon>
        <taxon>Bacillati</taxon>
        <taxon>Actinomycetota</taxon>
        <taxon>Actinomycetes</taxon>
        <taxon>Pseudonocardiales</taxon>
        <taxon>Pseudonocardiaceae</taxon>
        <taxon>Actinocrispum</taxon>
    </lineage>
</organism>
<dbReference type="SUPFAM" id="SSF48179">
    <property type="entry name" value="6-phosphogluconate dehydrogenase C-terminal domain-like"/>
    <property type="match status" value="1"/>
</dbReference>
<dbReference type="PROSITE" id="PS51176">
    <property type="entry name" value="PDH_ADH"/>
    <property type="match status" value="1"/>
</dbReference>
<proteinExistence type="inferred from homology"/>
<dbReference type="EMBL" id="SLWS01000007">
    <property type="protein sequence ID" value="TCO56097.1"/>
    <property type="molecule type" value="Genomic_DNA"/>
</dbReference>
<evidence type="ECO:0000313" key="5">
    <source>
        <dbReference type="EMBL" id="TCO56097.1"/>
    </source>
</evidence>
<feature type="region of interest" description="Disordered" evidence="3">
    <location>
        <begin position="299"/>
        <end position="352"/>
    </location>
</feature>
<protein>
    <submittedName>
        <fullName evidence="5">Prephenate dehydrogenase</fullName>
    </submittedName>
</protein>
<dbReference type="InterPro" id="IPR050812">
    <property type="entry name" value="Preph/Arog_dehydrog"/>
</dbReference>
<keyword evidence="6" id="KW-1185">Reference proteome</keyword>
<feature type="domain" description="Prephenate/arogenate dehydrogenase" evidence="4">
    <location>
        <begin position="1"/>
        <end position="277"/>
    </location>
</feature>
<name>A0A4R2JCD8_9PSEU</name>
<dbReference type="InterPro" id="IPR046826">
    <property type="entry name" value="PDH_N"/>
</dbReference>
<dbReference type="InterPro" id="IPR036291">
    <property type="entry name" value="NAD(P)-bd_dom_sf"/>
</dbReference>
<dbReference type="InterPro" id="IPR003099">
    <property type="entry name" value="Prephen_DH"/>
</dbReference>
<evidence type="ECO:0000256" key="2">
    <source>
        <dbReference type="ARBA" id="ARBA00023002"/>
    </source>
</evidence>
<dbReference type="GO" id="GO:0006571">
    <property type="term" value="P:tyrosine biosynthetic process"/>
    <property type="evidence" value="ECO:0007669"/>
    <property type="project" value="InterPro"/>
</dbReference>
<dbReference type="GO" id="GO:0070403">
    <property type="term" value="F:NAD+ binding"/>
    <property type="evidence" value="ECO:0007669"/>
    <property type="project" value="InterPro"/>
</dbReference>